<organism evidence="4 5">
    <name type="scientific">Hymenobacter psychrophilus</name>
    <dbReference type="NCBI Taxonomy" id="651662"/>
    <lineage>
        <taxon>Bacteria</taxon>
        <taxon>Pseudomonadati</taxon>
        <taxon>Bacteroidota</taxon>
        <taxon>Cytophagia</taxon>
        <taxon>Cytophagales</taxon>
        <taxon>Hymenobacteraceae</taxon>
        <taxon>Hymenobacter</taxon>
    </lineage>
</organism>
<dbReference type="EMBL" id="FNOV01000003">
    <property type="protein sequence ID" value="SDX82932.1"/>
    <property type="molecule type" value="Genomic_DNA"/>
</dbReference>
<evidence type="ECO:0000256" key="2">
    <source>
        <dbReference type="SAM" id="Phobius"/>
    </source>
</evidence>
<dbReference type="CDD" id="cd06257">
    <property type="entry name" value="DnaJ"/>
    <property type="match status" value="1"/>
</dbReference>
<accession>A0A1H3EVY3</accession>
<reference evidence="5" key="1">
    <citation type="submission" date="2016-10" db="EMBL/GenBank/DDBJ databases">
        <authorList>
            <person name="Varghese N."/>
            <person name="Submissions S."/>
        </authorList>
    </citation>
    <scope>NUCLEOTIDE SEQUENCE [LARGE SCALE GENOMIC DNA]</scope>
    <source>
        <strain evidence="5">CGMCC 1.8975</strain>
    </source>
</reference>
<proteinExistence type="predicted"/>
<dbReference type="InterPro" id="IPR050817">
    <property type="entry name" value="DjlA_DnaK_co-chaperone"/>
</dbReference>
<keyword evidence="2" id="KW-0472">Membrane</keyword>
<gene>
    <name evidence="4" type="ORF">SAMN04488069_103330</name>
</gene>
<dbReference type="PANTHER" id="PTHR24074">
    <property type="entry name" value="CO-CHAPERONE PROTEIN DJLA"/>
    <property type="match status" value="1"/>
</dbReference>
<protein>
    <submittedName>
        <fullName evidence="4">DnaJ domain-containing protein</fullName>
    </submittedName>
</protein>
<dbReference type="PRINTS" id="PR00625">
    <property type="entry name" value="JDOMAIN"/>
</dbReference>
<evidence type="ECO:0000313" key="4">
    <source>
        <dbReference type="EMBL" id="SDX82932.1"/>
    </source>
</evidence>
<dbReference type="SMART" id="SM00271">
    <property type="entry name" value="DnaJ"/>
    <property type="match status" value="1"/>
</dbReference>
<dbReference type="InterPro" id="IPR036869">
    <property type="entry name" value="J_dom_sf"/>
</dbReference>
<keyword evidence="2" id="KW-1133">Transmembrane helix</keyword>
<dbReference type="AlphaFoldDB" id="A0A1H3EVY3"/>
<dbReference type="PROSITE" id="PS50076">
    <property type="entry name" value="DNAJ_2"/>
    <property type="match status" value="1"/>
</dbReference>
<evidence type="ECO:0000256" key="1">
    <source>
        <dbReference type="SAM" id="MobiDB-lite"/>
    </source>
</evidence>
<feature type="transmembrane region" description="Helical" evidence="2">
    <location>
        <begin position="250"/>
        <end position="269"/>
    </location>
</feature>
<evidence type="ECO:0000259" key="3">
    <source>
        <dbReference type="PROSITE" id="PS50076"/>
    </source>
</evidence>
<dbReference type="Gene3D" id="1.10.287.110">
    <property type="entry name" value="DnaJ domain"/>
    <property type="match status" value="1"/>
</dbReference>
<dbReference type="RefSeq" id="WP_092738638.1">
    <property type="nucleotide sequence ID" value="NZ_FNOV01000003.1"/>
</dbReference>
<sequence length="270" mass="29929">MSTHYATLGLPANASAPDIRQAYRRLVWLTHPDRTPDPAAHARYLAINEAYEVLRDPARRAVYDAALEWRATAPRTAPKSAPAPAPPRTGPARHPPAGYRRPSVPPTHVLYAAQFALFRPWLRAAAVLSLLLLGLLLADYMTSRLLPNETVQRFDYIKRSRRGGDQSYLVFYTERARFRTPTTIDLEPGDQVRVEQTRLLGKPRTVLVLSGKLRGQRPTVARFGFLGALGPVVALSALGVLLLRLRADHAFTLGFINCVAAGLLLGFYVF</sequence>
<dbReference type="InterPro" id="IPR001623">
    <property type="entry name" value="DnaJ_domain"/>
</dbReference>
<dbReference type="Proteomes" id="UP000199249">
    <property type="component" value="Unassembled WGS sequence"/>
</dbReference>
<keyword evidence="5" id="KW-1185">Reference proteome</keyword>
<feature type="transmembrane region" description="Helical" evidence="2">
    <location>
        <begin position="223"/>
        <end position="243"/>
    </location>
</feature>
<feature type="region of interest" description="Disordered" evidence="1">
    <location>
        <begin position="74"/>
        <end position="99"/>
    </location>
</feature>
<feature type="domain" description="J" evidence="3">
    <location>
        <begin position="3"/>
        <end position="67"/>
    </location>
</feature>
<feature type="transmembrane region" description="Helical" evidence="2">
    <location>
        <begin position="121"/>
        <end position="138"/>
    </location>
</feature>
<dbReference type="STRING" id="651662.SAMN04488069_103330"/>
<dbReference type="OrthoDB" id="9779622at2"/>
<name>A0A1H3EVY3_9BACT</name>
<keyword evidence="2" id="KW-0812">Transmembrane</keyword>
<dbReference type="Pfam" id="PF00226">
    <property type="entry name" value="DnaJ"/>
    <property type="match status" value="1"/>
</dbReference>
<dbReference type="SUPFAM" id="SSF46565">
    <property type="entry name" value="Chaperone J-domain"/>
    <property type="match status" value="1"/>
</dbReference>
<evidence type="ECO:0000313" key="5">
    <source>
        <dbReference type="Proteomes" id="UP000199249"/>
    </source>
</evidence>